<accession>A0A513SPJ0</accession>
<proteinExistence type="predicted"/>
<evidence type="ECO:0000313" key="2">
    <source>
        <dbReference type="Proteomes" id="UP000316194"/>
    </source>
</evidence>
<protein>
    <submittedName>
        <fullName evidence="1">Uncharacterized protein</fullName>
    </submittedName>
</protein>
<reference evidence="1 2" key="1">
    <citation type="submission" date="2019-01" db="EMBL/GenBank/DDBJ databases">
        <authorList>
            <person name="Le T.S."/>
            <person name="Kurtboke I."/>
        </authorList>
    </citation>
    <scope>NUCLEOTIDE SEQUENCE [LARGE SCALE GENOMIC DNA]</scope>
</reference>
<organism evidence="1 2">
    <name type="scientific">Vibrio phage 5 TSL-2019</name>
    <dbReference type="NCBI Taxonomy" id="2578086"/>
    <lineage>
        <taxon>Viruses</taxon>
        <taxon>Duplodnaviria</taxon>
        <taxon>Heunggongvirae</taxon>
        <taxon>Uroviricota</taxon>
        <taxon>Caudoviricetes</taxon>
        <taxon>Chimalliviridae</taxon>
        <taxon>Gorgonvirinae</taxon>
        <taxon>Aphroditevirus</taxon>
        <taxon>Aphroditevirus USC1</taxon>
    </lineage>
</organism>
<dbReference type="Proteomes" id="UP000316194">
    <property type="component" value="Segment"/>
</dbReference>
<sequence>MKDPRQLLITRLSEVRIRNAIATGDPEKIEEANRLYKNLTLDEVTISNIRETAPGTHHYTAEIDLSQRGGGKIKQYWSPASPTDGFLAIMEPLEYFRTPDNFMTQSVNRPVSALDYYEVNEVMLLSSVMPFNDKLAKGYFPFDESIVKIDCFSDYVAFSGPFINGLMPVRDGKQEYGYEVDDPDVKVSLYVKDLVSEKETPFAEGVHLAVGEGIESKVMIRLDDSTQLTDGDEISLSYAGTADFTGPKKFTYTAGQPFELTVSGSDLVGKDLKIYLRGPNGFSCWVHGIVFTPHHYTYLMDGSITPVVTYPEQVTGSLKFKPIDGVEWSVPEDDIAPGVYIFDRGSMVAAIEMNTTEFNEFTLPLLEPGSYEMVFRLPGAYYFMRAGYLEVNLPE</sequence>
<dbReference type="EMBL" id="MK358448">
    <property type="protein sequence ID" value="QCW23103.1"/>
    <property type="molecule type" value="Genomic_DNA"/>
</dbReference>
<name>A0A513SPJ0_9CAUD</name>
<evidence type="ECO:0000313" key="1">
    <source>
        <dbReference type="EMBL" id="QCW23103.1"/>
    </source>
</evidence>